<accession>A0A1Y0INJ6</accession>
<name>A0A1Y0INJ6_9BACL</name>
<evidence type="ECO:0008006" key="3">
    <source>
        <dbReference type="Google" id="ProtNLM"/>
    </source>
</evidence>
<evidence type="ECO:0000313" key="1">
    <source>
        <dbReference type="EMBL" id="ARU60913.1"/>
    </source>
</evidence>
<sequence length="372" mass="43391">MASLARAYFAVKPCLLILSLGERRSVNSMQATVRIPTEQPYRKLWDTFVYFENEQTTSEFLRNRYTESGFENVQKHVYQATPKFIFSIKQAREYYRAAEACDILTKPLLLYYGMMALSKALITSHDPDYPSTTSVLKHGLSTRKLKREEYAFADDEVRVQKDGIFHVLHKTLGGPPLENQQRFAMKELLAVIPELIPTYQRLYGQAKVGTLDILREEERRARWKLQRTFVAGCDKTRDELVDILNRYSGEETRFFYPEDGEEAGMFAVAVEGEDAGHPLILYDFSGRPHLRFPHGEDLLLPELTVHYMIMFVLGMLCRYETERWGEMILTFSSHDTFVINDFLNVSMRKFPNLILDQLCRERTIFYTPHHPH</sequence>
<reference evidence="2" key="1">
    <citation type="submission" date="2017-05" db="EMBL/GenBank/DDBJ databases">
        <authorList>
            <person name="Sung H."/>
        </authorList>
    </citation>
    <scope>NUCLEOTIDE SEQUENCE [LARGE SCALE GENOMIC DNA]</scope>
    <source>
        <strain evidence="2">AR23208</strain>
    </source>
</reference>
<dbReference type="EMBL" id="CP021434">
    <property type="protein sequence ID" value="ARU60913.1"/>
    <property type="molecule type" value="Genomic_DNA"/>
</dbReference>
<proteinExistence type="predicted"/>
<protein>
    <recommendedName>
        <fullName evidence="3">YaaC-like Protein</fullName>
    </recommendedName>
</protein>
<keyword evidence="2" id="KW-1185">Reference proteome</keyword>
<dbReference type="InterPro" id="IPR026988">
    <property type="entry name" value="YaaC-like"/>
</dbReference>
<organism evidence="1 2">
    <name type="scientific">Tumebacillus avium</name>
    <dbReference type="NCBI Taxonomy" id="1903704"/>
    <lineage>
        <taxon>Bacteria</taxon>
        <taxon>Bacillati</taxon>
        <taxon>Bacillota</taxon>
        <taxon>Bacilli</taxon>
        <taxon>Bacillales</taxon>
        <taxon>Alicyclobacillaceae</taxon>
        <taxon>Tumebacillus</taxon>
    </lineage>
</organism>
<dbReference type="AlphaFoldDB" id="A0A1Y0INJ6"/>
<gene>
    <name evidence="1" type="ORF">CBW65_07240</name>
</gene>
<evidence type="ECO:0000313" key="2">
    <source>
        <dbReference type="Proteomes" id="UP000195437"/>
    </source>
</evidence>
<dbReference type="Proteomes" id="UP000195437">
    <property type="component" value="Chromosome"/>
</dbReference>
<dbReference type="Pfam" id="PF14175">
    <property type="entry name" value="YaaC"/>
    <property type="match status" value="1"/>
</dbReference>
<dbReference type="KEGG" id="tum:CBW65_07240"/>